<feature type="transmembrane region" description="Helical" evidence="7">
    <location>
        <begin position="264"/>
        <end position="284"/>
    </location>
</feature>
<evidence type="ECO:0000256" key="6">
    <source>
        <dbReference type="ARBA" id="ARBA00023136"/>
    </source>
</evidence>
<dbReference type="RefSeq" id="WP_317016166.1">
    <property type="nucleotide sequence ID" value="NZ_CP136511.1"/>
</dbReference>
<feature type="transmembrane region" description="Helical" evidence="7">
    <location>
        <begin position="97"/>
        <end position="116"/>
    </location>
</feature>
<evidence type="ECO:0000259" key="8">
    <source>
        <dbReference type="PROSITE" id="PS50928"/>
    </source>
</evidence>
<feature type="transmembrane region" description="Helical" evidence="7">
    <location>
        <begin position="205"/>
        <end position="227"/>
    </location>
</feature>
<dbReference type="PROSITE" id="PS50928">
    <property type="entry name" value="ABC_TM1"/>
    <property type="match status" value="1"/>
</dbReference>
<evidence type="ECO:0000256" key="7">
    <source>
        <dbReference type="RuleBase" id="RU363032"/>
    </source>
</evidence>
<dbReference type="EMBL" id="CP136511">
    <property type="protein sequence ID" value="WOD14325.1"/>
    <property type="molecule type" value="Genomic_DNA"/>
</dbReference>
<evidence type="ECO:0000256" key="1">
    <source>
        <dbReference type="ARBA" id="ARBA00004651"/>
    </source>
</evidence>
<comment type="similarity">
    <text evidence="7">Belongs to the binding-protein-dependent transport system permease family.</text>
</comment>
<dbReference type="Pfam" id="PF00528">
    <property type="entry name" value="BPD_transp_1"/>
    <property type="match status" value="1"/>
</dbReference>
<keyword evidence="4 7" id="KW-0812">Transmembrane</keyword>
<accession>A0ABZ0EBK5</accession>
<dbReference type="CDD" id="cd06261">
    <property type="entry name" value="TM_PBP2"/>
    <property type="match status" value="1"/>
</dbReference>
<dbReference type="Gene3D" id="1.10.3720.10">
    <property type="entry name" value="MetI-like"/>
    <property type="match status" value="1"/>
</dbReference>
<gene>
    <name evidence="9" type="ORF">RW095_02215</name>
</gene>
<feature type="transmembrane region" description="Helical" evidence="7">
    <location>
        <begin position="20"/>
        <end position="42"/>
    </location>
</feature>
<evidence type="ECO:0000256" key="4">
    <source>
        <dbReference type="ARBA" id="ARBA00022692"/>
    </source>
</evidence>
<feature type="transmembrane region" description="Helical" evidence="7">
    <location>
        <begin position="162"/>
        <end position="184"/>
    </location>
</feature>
<keyword evidence="6 7" id="KW-0472">Membrane</keyword>
<reference evidence="9 10" key="1">
    <citation type="submission" date="2023-10" db="EMBL/GenBank/DDBJ databases">
        <title>Surface-active antibiotics is a multifunctional adaptation for post-fire microbes.</title>
        <authorList>
            <person name="Liu M.D."/>
            <person name="Du Y."/>
            <person name="Koupaei S.K."/>
            <person name="Kim N.R."/>
            <person name="Zhang W."/>
            <person name="Traxler M.F."/>
        </authorList>
    </citation>
    <scope>NUCLEOTIDE SEQUENCE [LARGE SCALE GENOMIC DNA]</scope>
    <source>
        <strain evidence="9 10">F3</strain>
    </source>
</reference>
<keyword evidence="3" id="KW-1003">Cell membrane</keyword>
<evidence type="ECO:0000256" key="3">
    <source>
        <dbReference type="ARBA" id="ARBA00022475"/>
    </source>
</evidence>
<keyword evidence="10" id="KW-1185">Reference proteome</keyword>
<feature type="transmembrane region" description="Helical" evidence="7">
    <location>
        <begin position="233"/>
        <end position="257"/>
    </location>
</feature>
<protein>
    <submittedName>
        <fullName evidence="9">Carbohydrate ABC transporter permease</fullName>
    </submittedName>
</protein>
<dbReference type="Proteomes" id="UP001302652">
    <property type="component" value="Chromosome 3"/>
</dbReference>
<dbReference type="InterPro" id="IPR050901">
    <property type="entry name" value="BP-dep_ABC_trans_perm"/>
</dbReference>
<organism evidence="9 10">
    <name type="scientific">Paraburkholderia kirstenboschensis</name>
    <dbReference type="NCBI Taxonomy" id="1245436"/>
    <lineage>
        <taxon>Bacteria</taxon>
        <taxon>Pseudomonadati</taxon>
        <taxon>Pseudomonadota</taxon>
        <taxon>Betaproteobacteria</taxon>
        <taxon>Burkholderiales</taxon>
        <taxon>Burkholderiaceae</taxon>
        <taxon>Paraburkholderia</taxon>
    </lineage>
</organism>
<evidence type="ECO:0000313" key="10">
    <source>
        <dbReference type="Proteomes" id="UP001302652"/>
    </source>
</evidence>
<dbReference type="InterPro" id="IPR035906">
    <property type="entry name" value="MetI-like_sf"/>
</dbReference>
<dbReference type="PANTHER" id="PTHR32243">
    <property type="entry name" value="MALTOSE TRANSPORT SYSTEM PERMEASE-RELATED"/>
    <property type="match status" value="1"/>
</dbReference>
<evidence type="ECO:0000313" key="9">
    <source>
        <dbReference type="EMBL" id="WOD14325.1"/>
    </source>
</evidence>
<dbReference type="InterPro" id="IPR000515">
    <property type="entry name" value="MetI-like"/>
</dbReference>
<evidence type="ECO:0000256" key="5">
    <source>
        <dbReference type="ARBA" id="ARBA00022989"/>
    </source>
</evidence>
<dbReference type="SUPFAM" id="SSF161098">
    <property type="entry name" value="MetI-like"/>
    <property type="match status" value="1"/>
</dbReference>
<proteinExistence type="inferred from homology"/>
<comment type="subcellular location">
    <subcellularLocation>
        <location evidence="1 7">Cell membrane</location>
        <topology evidence="1 7">Multi-pass membrane protein</topology>
    </subcellularLocation>
</comment>
<name>A0ABZ0EBK5_9BURK</name>
<dbReference type="PANTHER" id="PTHR32243:SF18">
    <property type="entry name" value="INNER MEMBRANE ABC TRANSPORTER PERMEASE PROTEIN YCJP"/>
    <property type="match status" value="1"/>
</dbReference>
<keyword evidence="2 7" id="KW-0813">Transport</keyword>
<evidence type="ECO:0000256" key="2">
    <source>
        <dbReference type="ARBA" id="ARBA00022448"/>
    </source>
</evidence>
<feature type="transmembrane region" description="Helical" evidence="7">
    <location>
        <begin position="128"/>
        <end position="150"/>
    </location>
</feature>
<keyword evidence="5 7" id="KW-1133">Transmembrane helix</keyword>
<feature type="domain" description="ABC transmembrane type-1" evidence="8">
    <location>
        <begin position="93"/>
        <end position="284"/>
    </location>
</feature>
<sequence length="299" mass="32484">MSTLPIRFFTPAGRRSRRTVFLALAGIAVAIYILAPFCWLLLTSFMHERDALTVPTQWIPLHPTLEHYETFFHPSEATALGGGRAAEEMLPGMVNSLLAALGTAVVNLVLGTLAGYSLARLRFRGQGALLGVYLGSRMVPGIALIVPLYLTLKNLDMLDHLSALITTYVTFTLPFTIWLLKNYFQTIPRSLEEAAFMDGCSWPQMLVKVLLPVAMPGLVSAGMFAFMTAWNDYLFAVILTSTTASKTLPVVVAGFATDVTTQRTLMATGGVLAIIPPLALAFLFQRLIVQGLTSGAVKD</sequence>